<feature type="transmembrane region" description="Helical" evidence="5">
    <location>
        <begin position="230"/>
        <end position="248"/>
    </location>
</feature>
<feature type="transmembrane region" description="Helical" evidence="5">
    <location>
        <begin position="46"/>
        <end position="66"/>
    </location>
</feature>
<keyword evidence="3 5" id="KW-1133">Transmembrane helix</keyword>
<sequence length="493" mass="55190">MSQDKEPLNKEKNHHWLVGYAFTVNSVVGAGVLGIPWGYYKTGWTLGLFSQVFSTSVSFILLYLLLQALSRMEVLSNLCEKGYKIKPMSIIDLLKPIKKENYIIKPIQEEENESFISEIDWTPEIGNRRYDMCEMAQVLLGKVHGKILMGIFIIGSTASLIAYCTIFSSSLSSIIPITGTDTCNIYDDPDFGGSCRFRYWAYLFIYASIVIPLAVVGLTEQTLFQIVSCCMRIGVILTIIVTSLYAIASDTELDDDGANQSDPSTFKIMNLGLCLPIVYMATYFKNTVSTTTQFVTDKSENIKKICIFALFSMSVFFLLLGLIVPFAAGDVEKMVTLNWRDYSAGADEDDRSWWTYIIAYFIVLLPAVDVLSVFPIIVINLADNVMSITYGNFGEKDLQRRTITYYRLAIAFPPVLIAVIVYDLSFVADISGSLQLLGGGLYIPLFALAAKRLVEKPSVYDNLFFSDKWAWGTLIIATSAFVAIWVLILIYLT</sequence>
<feature type="transmembrane region" description="Helical" evidence="5">
    <location>
        <begin position="357"/>
        <end position="382"/>
    </location>
</feature>
<feature type="transmembrane region" description="Helical" evidence="5">
    <location>
        <begin position="305"/>
        <end position="328"/>
    </location>
</feature>
<comment type="subcellular location">
    <subcellularLocation>
        <location evidence="1">Membrane</location>
    </subcellularLocation>
</comment>
<gene>
    <name evidence="7" type="ORF">BSTOLATCC_MIC27331</name>
</gene>
<keyword evidence="2 5" id="KW-0812">Transmembrane</keyword>
<evidence type="ECO:0000313" key="7">
    <source>
        <dbReference type="EMBL" id="CAG9320751.1"/>
    </source>
</evidence>
<evidence type="ECO:0000256" key="2">
    <source>
        <dbReference type="ARBA" id="ARBA00022692"/>
    </source>
</evidence>
<evidence type="ECO:0000256" key="1">
    <source>
        <dbReference type="ARBA" id="ARBA00004370"/>
    </source>
</evidence>
<evidence type="ECO:0000256" key="5">
    <source>
        <dbReference type="SAM" id="Phobius"/>
    </source>
</evidence>
<feature type="transmembrane region" description="Helical" evidence="5">
    <location>
        <begin position="268"/>
        <end position="284"/>
    </location>
</feature>
<dbReference type="AlphaFoldDB" id="A0AAU9J3D6"/>
<dbReference type="Pfam" id="PF01490">
    <property type="entry name" value="Aa_trans"/>
    <property type="match status" value="2"/>
</dbReference>
<comment type="caution">
    <text evidence="7">The sequence shown here is derived from an EMBL/GenBank/DDBJ whole genome shotgun (WGS) entry which is preliminary data.</text>
</comment>
<evidence type="ECO:0000259" key="6">
    <source>
        <dbReference type="Pfam" id="PF01490"/>
    </source>
</evidence>
<keyword evidence="8" id="KW-1185">Reference proteome</keyword>
<dbReference type="EMBL" id="CAJZBQ010000027">
    <property type="protein sequence ID" value="CAG9320751.1"/>
    <property type="molecule type" value="Genomic_DNA"/>
</dbReference>
<protein>
    <recommendedName>
        <fullName evidence="6">Amino acid transporter transmembrane domain-containing protein</fullName>
    </recommendedName>
</protein>
<dbReference type="Proteomes" id="UP001162131">
    <property type="component" value="Unassembled WGS sequence"/>
</dbReference>
<evidence type="ECO:0000313" key="8">
    <source>
        <dbReference type="Proteomes" id="UP001162131"/>
    </source>
</evidence>
<organism evidence="7 8">
    <name type="scientific">Blepharisma stoltei</name>
    <dbReference type="NCBI Taxonomy" id="1481888"/>
    <lineage>
        <taxon>Eukaryota</taxon>
        <taxon>Sar</taxon>
        <taxon>Alveolata</taxon>
        <taxon>Ciliophora</taxon>
        <taxon>Postciliodesmatophora</taxon>
        <taxon>Heterotrichea</taxon>
        <taxon>Heterotrichida</taxon>
        <taxon>Blepharismidae</taxon>
        <taxon>Blepharisma</taxon>
    </lineage>
</organism>
<keyword evidence="4 5" id="KW-0472">Membrane</keyword>
<accession>A0AAU9J3D6</accession>
<feature type="transmembrane region" description="Helical" evidence="5">
    <location>
        <begin position="469"/>
        <end position="492"/>
    </location>
</feature>
<feature type="domain" description="Amino acid transporter transmembrane" evidence="6">
    <location>
        <begin position="126"/>
        <end position="449"/>
    </location>
</feature>
<dbReference type="PANTHER" id="PTHR16189">
    <property type="entry name" value="TRANSMEMBRANE PROTEIN 104-RELATED"/>
    <property type="match status" value="1"/>
</dbReference>
<evidence type="ECO:0000256" key="4">
    <source>
        <dbReference type="ARBA" id="ARBA00023136"/>
    </source>
</evidence>
<name>A0AAU9J3D6_9CILI</name>
<dbReference type="InterPro" id="IPR013057">
    <property type="entry name" value="AA_transpt_TM"/>
</dbReference>
<dbReference type="GO" id="GO:0016020">
    <property type="term" value="C:membrane"/>
    <property type="evidence" value="ECO:0007669"/>
    <property type="project" value="UniProtKB-SubCell"/>
</dbReference>
<evidence type="ECO:0000256" key="3">
    <source>
        <dbReference type="ARBA" id="ARBA00022989"/>
    </source>
</evidence>
<feature type="transmembrane region" description="Helical" evidence="5">
    <location>
        <begin position="199"/>
        <end position="218"/>
    </location>
</feature>
<feature type="domain" description="Amino acid transporter transmembrane" evidence="6">
    <location>
        <begin position="15"/>
        <end position="76"/>
    </location>
</feature>
<feature type="transmembrane region" description="Helical" evidence="5">
    <location>
        <begin position="147"/>
        <end position="168"/>
    </location>
</feature>
<feature type="transmembrane region" description="Helical" evidence="5">
    <location>
        <begin position="20"/>
        <end position="40"/>
    </location>
</feature>
<reference evidence="7" key="1">
    <citation type="submission" date="2021-09" db="EMBL/GenBank/DDBJ databases">
        <authorList>
            <consortium name="AG Swart"/>
            <person name="Singh M."/>
            <person name="Singh A."/>
            <person name="Seah K."/>
            <person name="Emmerich C."/>
        </authorList>
    </citation>
    <scope>NUCLEOTIDE SEQUENCE</scope>
    <source>
        <strain evidence="7">ATCC30299</strain>
    </source>
</reference>
<proteinExistence type="predicted"/>
<feature type="transmembrane region" description="Helical" evidence="5">
    <location>
        <begin position="403"/>
        <end position="424"/>
    </location>
</feature>